<protein>
    <recommendedName>
        <fullName evidence="1">Poly(A) RNA polymerase mitochondrial-like central palm domain-containing protein</fullName>
    </recommendedName>
</protein>
<proteinExistence type="predicted"/>
<dbReference type="Pfam" id="PF22600">
    <property type="entry name" value="MTPAP-like_central"/>
    <property type="match status" value="1"/>
</dbReference>
<name>A0A022PVZ1_ERYGU</name>
<dbReference type="STRING" id="4155.A0A022PVZ1"/>
<dbReference type="Proteomes" id="UP000030748">
    <property type="component" value="Unassembled WGS sequence"/>
</dbReference>
<sequence>MGRFRYINRVAKSYIYLFSGEKAQAKCAARNDWSFRFQIINEIRAIVGSIEVQLWNHLGILHLISLQNGTYISSPGKKPKQSVLQEVLKAFRKKGGFRKLKFIANARVPILKFEGGYNILCDISINNVSGQMKSKLLILDQRDRWALPGPSPT</sequence>
<evidence type="ECO:0000313" key="3">
    <source>
        <dbReference type="Proteomes" id="UP000030748"/>
    </source>
</evidence>
<feature type="domain" description="Poly(A) RNA polymerase mitochondrial-like central palm" evidence="1">
    <location>
        <begin position="75"/>
        <end position="137"/>
    </location>
</feature>
<evidence type="ECO:0000313" key="2">
    <source>
        <dbReference type="EMBL" id="EYU19941.1"/>
    </source>
</evidence>
<organism evidence="2 3">
    <name type="scientific">Erythranthe guttata</name>
    <name type="common">Yellow monkey flower</name>
    <name type="synonym">Mimulus guttatus</name>
    <dbReference type="NCBI Taxonomy" id="4155"/>
    <lineage>
        <taxon>Eukaryota</taxon>
        <taxon>Viridiplantae</taxon>
        <taxon>Streptophyta</taxon>
        <taxon>Embryophyta</taxon>
        <taxon>Tracheophyta</taxon>
        <taxon>Spermatophyta</taxon>
        <taxon>Magnoliopsida</taxon>
        <taxon>eudicotyledons</taxon>
        <taxon>Gunneridae</taxon>
        <taxon>Pentapetalae</taxon>
        <taxon>asterids</taxon>
        <taxon>lamiids</taxon>
        <taxon>Lamiales</taxon>
        <taxon>Phrymaceae</taxon>
        <taxon>Erythranthe</taxon>
    </lineage>
</organism>
<dbReference type="PANTHER" id="PTHR12271:SF123">
    <property type="entry name" value="PROTEIN HESO1"/>
    <property type="match status" value="1"/>
</dbReference>
<dbReference type="eggNOG" id="KOG2277">
    <property type="taxonomic scope" value="Eukaryota"/>
</dbReference>
<dbReference type="EMBL" id="KI632289">
    <property type="protein sequence ID" value="EYU19941.1"/>
    <property type="molecule type" value="Genomic_DNA"/>
</dbReference>
<dbReference type="InterPro" id="IPR043519">
    <property type="entry name" value="NT_sf"/>
</dbReference>
<evidence type="ECO:0000259" key="1">
    <source>
        <dbReference type="Pfam" id="PF22600"/>
    </source>
</evidence>
<dbReference type="InterPro" id="IPR054708">
    <property type="entry name" value="MTPAP-like_central"/>
</dbReference>
<reference evidence="2 3" key="1">
    <citation type="journal article" date="2013" name="Proc. Natl. Acad. Sci. U.S.A.">
        <title>Fine-scale variation in meiotic recombination in Mimulus inferred from population shotgun sequencing.</title>
        <authorList>
            <person name="Hellsten U."/>
            <person name="Wright K.M."/>
            <person name="Jenkins J."/>
            <person name="Shu S."/>
            <person name="Yuan Y."/>
            <person name="Wessler S.R."/>
            <person name="Schmutz J."/>
            <person name="Willis J.H."/>
            <person name="Rokhsar D.S."/>
        </authorList>
    </citation>
    <scope>NUCLEOTIDE SEQUENCE [LARGE SCALE GENOMIC DNA]</scope>
    <source>
        <strain evidence="3">cv. DUN x IM62</strain>
    </source>
</reference>
<dbReference type="PhylomeDB" id="A0A022PVZ1"/>
<dbReference type="AlphaFoldDB" id="A0A022PVZ1"/>
<dbReference type="SUPFAM" id="SSF81301">
    <property type="entry name" value="Nucleotidyltransferase"/>
    <property type="match status" value="1"/>
</dbReference>
<dbReference type="Gene3D" id="3.30.460.10">
    <property type="entry name" value="Beta Polymerase, domain 2"/>
    <property type="match status" value="1"/>
</dbReference>
<keyword evidence="3" id="KW-1185">Reference proteome</keyword>
<dbReference type="PANTHER" id="PTHR12271">
    <property type="entry name" value="POLY A POLYMERASE CID PAP -RELATED"/>
    <property type="match status" value="1"/>
</dbReference>
<gene>
    <name evidence="2" type="ORF">MIMGU_mgv1a020121mg</name>
</gene>
<accession>A0A022PVZ1</accession>
<dbReference type="CDD" id="cd05402">
    <property type="entry name" value="NT_PAP_TUTase"/>
    <property type="match status" value="1"/>
</dbReference>
<dbReference type="GO" id="GO:0031123">
    <property type="term" value="P:RNA 3'-end processing"/>
    <property type="evidence" value="ECO:0000318"/>
    <property type="project" value="GO_Central"/>
</dbReference>
<dbReference type="GO" id="GO:0050265">
    <property type="term" value="F:RNA uridylyltransferase activity"/>
    <property type="evidence" value="ECO:0000318"/>
    <property type="project" value="GO_Central"/>
</dbReference>